<sequence length="169" mass="20334">MSNFEKKYILELNDALSHLNHNSTSFDLLKVLISWLSNDIVIDKFKILGYDFSKYIEMNPDDYPVEKSILNREEIIYLKNNIYRKISSGNFKFQYFVQYIRDILEYLFIEHIERVCPYCEWGEMQKLEEQNTHETVYLCTQCGCAFYNDNSQFLLKTPLTIPMKRDEFK</sequence>
<dbReference type="Proteomes" id="UP000182715">
    <property type="component" value="Unassembled WGS sequence"/>
</dbReference>
<evidence type="ECO:0000313" key="1">
    <source>
        <dbReference type="EMBL" id="CRL92355.1"/>
    </source>
</evidence>
<name>A0A0H5DLT7_NEIMI</name>
<dbReference type="AlphaFoldDB" id="A0A0H5DLT7"/>
<organism evidence="1 2">
    <name type="scientific">Neisseria meningitidis serogroup B</name>
    <dbReference type="NCBI Taxonomy" id="491"/>
    <lineage>
        <taxon>Bacteria</taxon>
        <taxon>Pseudomonadati</taxon>
        <taxon>Pseudomonadota</taxon>
        <taxon>Betaproteobacteria</taxon>
        <taxon>Neisseriales</taxon>
        <taxon>Neisseriaceae</taxon>
        <taxon>Neisseria</taxon>
    </lineage>
</organism>
<reference evidence="1 2" key="1">
    <citation type="submission" date="2014-11" db="EMBL/GenBank/DDBJ databases">
        <authorList>
            <person name="Diene M.Seydina."/>
        </authorList>
    </citation>
    <scope>NUCLEOTIDE SEQUENCE [LARGE SCALE GENOMIC DNA]</scope>
    <source>
        <strain evidence="1 2">Neisseria meningitidis CHUV</strain>
    </source>
</reference>
<proteinExistence type="predicted"/>
<protein>
    <submittedName>
        <fullName evidence="1">Uncharacterized protein</fullName>
    </submittedName>
</protein>
<dbReference type="EMBL" id="CVTF01000037">
    <property type="protein sequence ID" value="CRL92355.1"/>
    <property type="molecule type" value="Genomic_DNA"/>
</dbReference>
<evidence type="ECO:0000313" key="2">
    <source>
        <dbReference type="Proteomes" id="UP000182715"/>
    </source>
</evidence>
<accession>A0A0H5DLT7</accession>